<keyword evidence="4 8" id="KW-0812">Transmembrane</keyword>
<feature type="signal peptide" evidence="8">
    <location>
        <begin position="1"/>
        <end position="20"/>
    </location>
</feature>
<dbReference type="STRING" id="1344418.A0A1D2VB06"/>
<evidence type="ECO:0000313" key="12">
    <source>
        <dbReference type="Proteomes" id="UP000095038"/>
    </source>
</evidence>
<dbReference type="Pfam" id="PF23358">
    <property type="entry name" value="OST48_MD"/>
    <property type="match status" value="2"/>
</dbReference>
<dbReference type="InParanoid" id="A0A1D2VB06"/>
<sequence length="498" mass="57726">MLFSSLLLLVLISLSSLVLATSKKLLLVHDESIDLKSDYSVFIGDLAGNSNYQLSYLNVDDLTQLLAFKILNENVQNLYDNLIIFPLQSQKNFNRKVSSSDLINFNNNNGNIFIITNDLSLNTEVRLFLNQLGIYPSPKYYKIFDHFNYYQQENQEDNNSEDLHDTLKLSTNEILNNNIVSKIDDELILYKGASAIISNNELIVPVLSSSRTAFNFNKKKSIDYDLTSLSEDLTWSLGNQNYLIASFQSLLNSRVSWIGSNLFLSNEFYSNSKDNNRKVVNDLISWTFQNKSILKIDYIEYYKTNNNSVNKRISNDSFKELDEIIYNIAIEEFDGKVWKPYVANDLQLEIIMLDPYYRITLKPIELDSKVLSFNDYSSLDSTSNLTFYSQRFDSNNNNLISRLKNSGIYTSNKVRLPDQHGIFKFKINYERKGLTFLKHEHSSIVRNLASEEFSKSWEISNSRVYLTSIFSLLFVWLIFTNLVLYSIKDKFLKTKKNV</sequence>
<accession>A0A1D2VB06</accession>
<keyword evidence="5 8" id="KW-0256">Endoplasmic reticulum</keyword>
<dbReference type="EMBL" id="KV454489">
    <property type="protein sequence ID" value="ODV58848.1"/>
    <property type="molecule type" value="Genomic_DNA"/>
</dbReference>
<reference evidence="12" key="1">
    <citation type="submission" date="2016-05" db="EMBL/GenBank/DDBJ databases">
        <title>Comparative genomics of biotechnologically important yeasts.</title>
        <authorList>
            <consortium name="DOE Joint Genome Institute"/>
            <person name="Riley R."/>
            <person name="Haridas S."/>
            <person name="Wolfe K.H."/>
            <person name="Lopes M.R."/>
            <person name="Hittinger C.T."/>
            <person name="Goker M."/>
            <person name="Salamov A."/>
            <person name="Wisecaver J."/>
            <person name="Long T.M."/>
            <person name="Aerts A.L."/>
            <person name="Barry K."/>
            <person name="Choi C."/>
            <person name="Clum A."/>
            <person name="Coughlan A.Y."/>
            <person name="Deshpande S."/>
            <person name="Douglass A.P."/>
            <person name="Hanson S.J."/>
            <person name="Klenk H.-P."/>
            <person name="Labutti K."/>
            <person name="Lapidus A."/>
            <person name="Lindquist E."/>
            <person name="Lipzen A."/>
            <person name="Meier-Kolthoff J.P."/>
            <person name="Ohm R.A."/>
            <person name="Otillar R.P."/>
            <person name="Pangilinan J."/>
            <person name="Peng Y."/>
            <person name="Rokas A."/>
            <person name="Rosa C.A."/>
            <person name="Scheuner C."/>
            <person name="Sibirny A.A."/>
            <person name="Slot J.C."/>
            <person name="Stielow J.B."/>
            <person name="Sun H."/>
            <person name="Kurtzman C.P."/>
            <person name="Blackwell M."/>
            <person name="Grigoriev I.V."/>
            <person name="Jeffries T.W."/>
        </authorList>
    </citation>
    <scope>NUCLEOTIDE SEQUENCE [LARGE SCALE GENOMIC DNA]</scope>
    <source>
        <strain evidence="12">DSM 1968</strain>
    </source>
</reference>
<comment type="function">
    <text evidence="8">Subunit of the oligosaccharyl transferase (OST) complex that catalyzes the initial transfer of a defined glycan (Glc(3)Man(9)GlcNAc(2) in eukaryotes) from the lipid carrier dolichol-pyrophosphate to an asparagine residue within an Asn-X-Ser/Thr consensus motif in nascent polypeptide chains, the first step in protein N-glycosylation. N-glycosylation occurs cotranslationally and the complex associates with the Sec61 complex at the channel-forming translocon complex that mediates protein translocation across the endoplasmic reticulum (ER).</text>
</comment>
<evidence type="ECO:0000256" key="3">
    <source>
        <dbReference type="ARBA" id="ARBA00008743"/>
    </source>
</evidence>
<dbReference type="Proteomes" id="UP000095038">
    <property type="component" value="Unassembled WGS sequence"/>
</dbReference>
<dbReference type="UniPathway" id="UPA00378"/>
<dbReference type="GeneID" id="30967558"/>
<protein>
    <recommendedName>
        <fullName evidence="8">Dolichyl-diphosphooligosaccharide--protein glycosyltransferase subunit WBP1</fullName>
        <shortName evidence="8">Oligosaccharyl transferase subunit WBP1</shortName>
    </recommendedName>
</protein>
<comment type="similarity">
    <text evidence="3 8">Belongs to the DDOST 48 kDa subunit family.</text>
</comment>
<evidence type="ECO:0000256" key="7">
    <source>
        <dbReference type="ARBA" id="ARBA00023136"/>
    </source>
</evidence>
<dbReference type="PANTHER" id="PTHR10830:SF0">
    <property type="entry name" value="DOLICHYL-DIPHOSPHOOLIGOSACCHARIDE--PROTEIN GLYCOSYLTRANSFERASE 48 KDA SUBUNIT"/>
    <property type="match status" value="1"/>
</dbReference>
<comment type="pathway">
    <text evidence="2 8">Protein modification; protein glycosylation.</text>
</comment>
<keyword evidence="6 8" id="KW-1133">Transmembrane helix</keyword>
<dbReference type="InterPro" id="IPR055459">
    <property type="entry name" value="OST48_MD"/>
</dbReference>
<dbReference type="PANTHER" id="PTHR10830">
    <property type="entry name" value="DOLICHYL-DIPHOSPHOOLIGOSACCHARIDE--PROTEIN GLYCOSYLTRANSFERASE 48 KDA SUBUNIT"/>
    <property type="match status" value="1"/>
</dbReference>
<dbReference type="AlphaFoldDB" id="A0A1D2VB06"/>
<evidence type="ECO:0000313" key="11">
    <source>
        <dbReference type="EMBL" id="ODV58848.1"/>
    </source>
</evidence>
<comment type="subunit">
    <text evidence="8">Component of the oligosaccharyltransferase (OST) complex.</text>
</comment>
<name>A0A1D2VB06_9ASCO</name>
<keyword evidence="8" id="KW-0732">Signal</keyword>
<dbReference type="GO" id="GO:0008250">
    <property type="term" value="C:oligosaccharyltransferase complex"/>
    <property type="evidence" value="ECO:0007669"/>
    <property type="project" value="TreeGrafter"/>
</dbReference>
<keyword evidence="11" id="KW-0808">Transferase</keyword>
<evidence type="ECO:0000259" key="10">
    <source>
        <dbReference type="Pfam" id="PF23358"/>
    </source>
</evidence>
<feature type="chain" id="PRO_5008811445" description="Dolichyl-diphosphooligosaccharide--protein glycosyltransferase subunit WBP1" evidence="8">
    <location>
        <begin position="21"/>
        <end position="498"/>
    </location>
</feature>
<dbReference type="InterPro" id="IPR005013">
    <property type="entry name" value="DDOST_48_kDa_subunit"/>
</dbReference>
<dbReference type="OrthoDB" id="29105at2759"/>
<feature type="domain" description="OST48 N-terminal" evidence="9">
    <location>
        <begin position="24"/>
        <end position="287"/>
    </location>
</feature>
<evidence type="ECO:0000256" key="2">
    <source>
        <dbReference type="ARBA" id="ARBA00004922"/>
    </source>
</evidence>
<proteinExistence type="inferred from homology"/>
<evidence type="ECO:0000259" key="9">
    <source>
        <dbReference type="Pfam" id="PF03345"/>
    </source>
</evidence>
<evidence type="ECO:0000256" key="8">
    <source>
        <dbReference type="RuleBase" id="RU361142"/>
    </source>
</evidence>
<dbReference type="GO" id="GO:0018279">
    <property type="term" value="P:protein N-linked glycosylation via asparagine"/>
    <property type="evidence" value="ECO:0007669"/>
    <property type="project" value="UniProtKB-UniRule"/>
</dbReference>
<keyword evidence="12" id="KW-1185">Reference proteome</keyword>
<evidence type="ECO:0000256" key="1">
    <source>
        <dbReference type="ARBA" id="ARBA00004479"/>
    </source>
</evidence>
<feature type="domain" description="OST48 middle" evidence="10">
    <location>
        <begin position="313"/>
        <end position="368"/>
    </location>
</feature>
<dbReference type="GO" id="GO:0016740">
    <property type="term" value="F:transferase activity"/>
    <property type="evidence" value="ECO:0007669"/>
    <property type="project" value="UniProtKB-KW"/>
</dbReference>
<feature type="domain" description="OST48 middle" evidence="10">
    <location>
        <begin position="404"/>
        <end position="486"/>
    </location>
</feature>
<dbReference type="InterPro" id="IPR055457">
    <property type="entry name" value="OST48_N"/>
</dbReference>
<organism evidence="11 12">
    <name type="scientific">Ascoidea rubescens DSM 1968</name>
    <dbReference type="NCBI Taxonomy" id="1344418"/>
    <lineage>
        <taxon>Eukaryota</taxon>
        <taxon>Fungi</taxon>
        <taxon>Dikarya</taxon>
        <taxon>Ascomycota</taxon>
        <taxon>Saccharomycotina</taxon>
        <taxon>Saccharomycetes</taxon>
        <taxon>Ascoideaceae</taxon>
        <taxon>Ascoidea</taxon>
    </lineage>
</organism>
<dbReference type="FunCoup" id="A0A1D2VB06">
    <property type="interactions" value="1071"/>
</dbReference>
<dbReference type="Pfam" id="PF03345">
    <property type="entry name" value="OST48_N"/>
    <property type="match status" value="1"/>
</dbReference>
<feature type="transmembrane region" description="Helical" evidence="8">
    <location>
        <begin position="464"/>
        <end position="487"/>
    </location>
</feature>
<keyword evidence="7 8" id="KW-0472">Membrane</keyword>
<comment type="subcellular location">
    <subcellularLocation>
        <location evidence="8">Endoplasmic reticulum membrane</location>
        <topology evidence="8">Single-pass type I membrane protein</topology>
    </subcellularLocation>
    <subcellularLocation>
        <location evidence="1">Membrane</location>
        <topology evidence="1">Single-pass type I membrane protein</topology>
    </subcellularLocation>
</comment>
<evidence type="ECO:0000256" key="6">
    <source>
        <dbReference type="ARBA" id="ARBA00022989"/>
    </source>
</evidence>
<evidence type="ECO:0000256" key="5">
    <source>
        <dbReference type="ARBA" id="ARBA00022824"/>
    </source>
</evidence>
<gene>
    <name evidence="11" type="ORF">ASCRUDRAFT_77577</name>
</gene>
<dbReference type="RefSeq" id="XP_020045155.1">
    <property type="nucleotide sequence ID" value="XM_020193922.1"/>
</dbReference>
<evidence type="ECO:0000256" key="4">
    <source>
        <dbReference type="ARBA" id="ARBA00022692"/>
    </source>
</evidence>